<dbReference type="Pfam" id="PF00289">
    <property type="entry name" value="Biotin_carb_N"/>
    <property type="match status" value="1"/>
</dbReference>
<dbReference type="PANTHER" id="PTHR45007:SF1">
    <property type="entry name" value="CARBOXYLASE, PUTATIVE (AFU_ORTHOLOGUE AFUA_5G07570)-RELATED"/>
    <property type="match status" value="1"/>
</dbReference>
<comment type="cofactor">
    <cofactor evidence="1">
        <name>biotin</name>
        <dbReference type="ChEBI" id="CHEBI:57586"/>
    </cofactor>
</comment>
<feature type="region of interest" description="Disordered" evidence="7">
    <location>
        <begin position="663"/>
        <end position="689"/>
    </location>
</feature>
<dbReference type="Proteomes" id="UP001148786">
    <property type="component" value="Unassembled WGS sequence"/>
</dbReference>
<dbReference type="InterPro" id="IPR011764">
    <property type="entry name" value="Biotin_carboxylation_dom"/>
</dbReference>
<dbReference type="Pfam" id="PF02785">
    <property type="entry name" value="Biotin_carb_C"/>
    <property type="match status" value="1"/>
</dbReference>
<dbReference type="CDD" id="cd06850">
    <property type="entry name" value="biotinyl_domain"/>
    <property type="match status" value="1"/>
</dbReference>
<dbReference type="InterPro" id="IPR011053">
    <property type="entry name" value="Single_hybrid_motif"/>
</dbReference>
<evidence type="ECO:0000313" key="10">
    <source>
        <dbReference type="EMBL" id="KAJ3513150.1"/>
    </source>
</evidence>
<evidence type="ECO:0000256" key="4">
    <source>
        <dbReference type="ARBA" id="ARBA00022840"/>
    </source>
</evidence>
<evidence type="ECO:0000256" key="3">
    <source>
        <dbReference type="ARBA" id="ARBA00022741"/>
    </source>
</evidence>
<gene>
    <name evidence="10" type="ORF">NLJ89_g3111</name>
</gene>
<organism evidence="10 11">
    <name type="scientific">Agrocybe chaxingu</name>
    <dbReference type="NCBI Taxonomy" id="84603"/>
    <lineage>
        <taxon>Eukaryota</taxon>
        <taxon>Fungi</taxon>
        <taxon>Dikarya</taxon>
        <taxon>Basidiomycota</taxon>
        <taxon>Agaricomycotina</taxon>
        <taxon>Agaricomycetes</taxon>
        <taxon>Agaricomycetidae</taxon>
        <taxon>Agaricales</taxon>
        <taxon>Agaricineae</taxon>
        <taxon>Strophariaceae</taxon>
        <taxon>Agrocybe</taxon>
    </lineage>
</organism>
<feature type="domain" description="Biotin carboxylation" evidence="9">
    <location>
        <begin position="1"/>
        <end position="461"/>
    </location>
</feature>
<accession>A0A9W8MYL7</accession>
<dbReference type="InterPro" id="IPR000089">
    <property type="entry name" value="Biotin_lipoyl"/>
</dbReference>
<evidence type="ECO:0000259" key="9">
    <source>
        <dbReference type="PROSITE" id="PS50979"/>
    </source>
</evidence>
<dbReference type="InterPro" id="IPR005481">
    <property type="entry name" value="BC-like_N"/>
</dbReference>
<dbReference type="PROSITE" id="PS50979">
    <property type="entry name" value="BC"/>
    <property type="match status" value="1"/>
</dbReference>
<dbReference type="GO" id="GO:0046872">
    <property type="term" value="F:metal ion binding"/>
    <property type="evidence" value="ECO:0007669"/>
    <property type="project" value="InterPro"/>
</dbReference>
<evidence type="ECO:0000313" key="11">
    <source>
        <dbReference type="Proteomes" id="UP001148786"/>
    </source>
</evidence>
<dbReference type="SUPFAM" id="SSF51230">
    <property type="entry name" value="Single hybrid motif"/>
    <property type="match status" value="1"/>
</dbReference>
<keyword evidence="2" id="KW-0436">Ligase</keyword>
<feature type="domain" description="ATP-grasp" evidence="8">
    <location>
        <begin position="119"/>
        <end position="314"/>
    </location>
</feature>
<evidence type="ECO:0000256" key="5">
    <source>
        <dbReference type="ARBA" id="ARBA00023267"/>
    </source>
</evidence>
<dbReference type="OrthoDB" id="196847at2759"/>
<dbReference type="Pfam" id="PF02786">
    <property type="entry name" value="CPSase_L_D2"/>
    <property type="match status" value="1"/>
</dbReference>
<keyword evidence="11" id="KW-1185">Reference proteome</keyword>
<evidence type="ECO:0000256" key="7">
    <source>
        <dbReference type="SAM" id="MobiDB-lite"/>
    </source>
</evidence>
<sequence length="689" mass="74110">MPKVLVANRGEIAIRILRSARELGWDTVSIYMEDDASHAGFADEAVKLNSVSDFMNVDTIVNAAIQTQSTHLHPGYGFLSENPSLPIALSLARRGSVRVIFIGPTADTLRIASDKMLSRDFAMSLNINIAPGTRVSSASDVRSFAKAAGVGYPVMIKALDGGGGRGIRVVESEEGVEEAFKRCLGESPSKQVFAEKAFTGPGWKHIEVQVIGDGTGAVNHFWERECSVQRRFQKIVEMAPSGLSRKAVQPLIDASLKLASHLKYKGLGTFEYLVNAVTNSWIFLEINPRVQVEHTITEEVTDVDLVRVQLLLFSSSRFSLASLSLSNPPPPPSSFAVQLRLTAEDPARGFQLAPGTITSSEIVWPQGRGVRIDTWLSQGPGASSGEAKWIVGTDLDSLLAKIIVRGRSFEEMNQKARRALRELRVDSQAVKTNATVLAGVLDHPNWVSGTIDTLWLERNLPSVLELGEQAVGQRTKTKGLDNKQKTISSSAAVGPGTTLLQPGSLFHLSLSGDSRPSTKHTITLSSLATNAFPEKLSGTLQSSFFPGSTTPLSFELTQSTSAAVSSGDFELADPNDKSHVAAPMTGKVVEVHPAILASGHDKEMRLVRKGEPLLILSVMKMENVVAAPSDGYVGRVGRGLRVGVVFGEVPKATIEFPVVHTKVPRPPKQGKESTLMKSSSAGKGNLCIQ</sequence>
<dbReference type="GO" id="GO:0016874">
    <property type="term" value="F:ligase activity"/>
    <property type="evidence" value="ECO:0007669"/>
    <property type="project" value="UniProtKB-KW"/>
</dbReference>
<proteinExistence type="predicted"/>
<keyword evidence="4 6" id="KW-0067">ATP-binding</keyword>
<dbReference type="AlphaFoldDB" id="A0A9W8MYL7"/>
<dbReference type="PROSITE" id="PS00867">
    <property type="entry name" value="CPSASE_2"/>
    <property type="match status" value="1"/>
</dbReference>
<name>A0A9W8MYL7_9AGAR</name>
<evidence type="ECO:0000256" key="6">
    <source>
        <dbReference type="PROSITE-ProRule" id="PRU00409"/>
    </source>
</evidence>
<comment type="caution">
    <text evidence="10">The sequence shown here is derived from an EMBL/GenBank/DDBJ whole genome shotgun (WGS) entry which is preliminary data.</text>
</comment>
<dbReference type="SUPFAM" id="SSF51246">
    <property type="entry name" value="Rudiment single hybrid motif"/>
    <property type="match status" value="1"/>
</dbReference>
<dbReference type="Pfam" id="PF00364">
    <property type="entry name" value="Biotin_lipoyl"/>
    <property type="match status" value="1"/>
</dbReference>
<dbReference type="PROSITE" id="PS00188">
    <property type="entry name" value="BIOTIN"/>
    <property type="match status" value="1"/>
</dbReference>
<evidence type="ECO:0008006" key="12">
    <source>
        <dbReference type="Google" id="ProtNLM"/>
    </source>
</evidence>
<keyword evidence="5" id="KW-0092">Biotin</keyword>
<dbReference type="PANTHER" id="PTHR45007">
    <property type="entry name" value="CARBOXYLASE, PUTATIVE (AFU_ORTHOLOGUE AFUA_5G07570)-RELATED"/>
    <property type="match status" value="1"/>
</dbReference>
<dbReference type="Gene3D" id="3.30.470.20">
    <property type="entry name" value="ATP-grasp fold, B domain"/>
    <property type="match status" value="1"/>
</dbReference>
<reference evidence="10" key="1">
    <citation type="submission" date="2022-07" db="EMBL/GenBank/DDBJ databases">
        <title>Genome Sequence of Agrocybe chaxingu.</title>
        <authorList>
            <person name="Buettner E."/>
        </authorList>
    </citation>
    <scope>NUCLEOTIDE SEQUENCE</scope>
    <source>
        <strain evidence="10">MP-N11</strain>
    </source>
</reference>
<dbReference type="SUPFAM" id="SSF56059">
    <property type="entry name" value="Glutathione synthetase ATP-binding domain-like"/>
    <property type="match status" value="1"/>
</dbReference>
<dbReference type="EMBL" id="JANKHO010000215">
    <property type="protein sequence ID" value="KAJ3513150.1"/>
    <property type="molecule type" value="Genomic_DNA"/>
</dbReference>
<dbReference type="InterPro" id="IPR011761">
    <property type="entry name" value="ATP-grasp"/>
</dbReference>
<keyword evidence="3 6" id="KW-0547">Nucleotide-binding</keyword>
<dbReference type="InterPro" id="IPR005479">
    <property type="entry name" value="CPAse_ATP-bd"/>
</dbReference>
<protein>
    <recommendedName>
        <fullName evidence="12">Pyruvate carboxylase</fullName>
    </recommendedName>
</protein>
<dbReference type="SMART" id="SM00878">
    <property type="entry name" value="Biotin_carb_C"/>
    <property type="match status" value="1"/>
</dbReference>
<feature type="compositionally biased region" description="Polar residues" evidence="7">
    <location>
        <begin position="675"/>
        <end position="689"/>
    </location>
</feature>
<evidence type="ECO:0000256" key="2">
    <source>
        <dbReference type="ARBA" id="ARBA00022598"/>
    </source>
</evidence>
<dbReference type="InterPro" id="IPR005482">
    <property type="entry name" value="Biotin_COase_C"/>
</dbReference>
<dbReference type="FunFam" id="3.30.1490.20:FF:000003">
    <property type="entry name" value="acetyl-CoA carboxylase isoform X1"/>
    <property type="match status" value="1"/>
</dbReference>
<dbReference type="SUPFAM" id="SSF52440">
    <property type="entry name" value="PreATP-grasp domain"/>
    <property type="match status" value="1"/>
</dbReference>
<evidence type="ECO:0000256" key="1">
    <source>
        <dbReference type="ARBA" id="ARBA00001953"/>
    </source>
</evidence>
<dbReference type="PROSITE" id="PS50975">
    <property type="entry name" value="ATP_GRASP"/>
    <property type="match status" value="1"/>
</dbReference>
<dbReference type="InterPro" id="IPR011054">
    <property type="entry name" value="Rudment_hybrid_motif"/>
</dbReference>
<dbReference type="GO" id="GO:0005524">
    <property type="term" value="F:ATP binding"/>
    <property type="evidence" value="ECO:0007669"/>
    <property type="project" value="UniProtKB-UniRule"/>
</dbReference>
<dbReference type="InterPro" id="IPR001882">
    <property type="entry name" value="Biotin_BS"/>
</dbReference>
<dbReference type="Gene3D" id="2.40.50.100">
    <property type="match status" value="1"/>
</dbReference>
<evidence type="ECO:0000259" key="8">
    <source>
        <dbReference type="PROSITE" id="PS50975"/>
    </source>
</evidence>
<dbReference type="InterPro" id="IPR016185">
    <property type="entry name" value="PreATP-grasp_dom_sf"/>
</dbReference>